<dbReference type="GeneID" id="109716094"/>
<feature type="transmembrane region" description="Helical" evidence="5">
    <location>
        <begin position="204"/>
        <end position="229"/>
    </location>
</feature>
<keyword evidence="5" id="KW-0812">Transmembrane</keyword>
<dbReference type="InterPro" id="IPR022143">
    <property type="entry name" value="DUF3675"/>
</dbReference>
<dbReference type="OrthoDB" id="264354at2759"/>
<dbReference type="Pfam" id="PF12906">
    <property type="entry name" value="RINGv"/>
    <property type="match status" value="1"/>
</dbReference>
<protein>
    <submittedName>
        <fullName evidence="8 9">Uncharacterized protein LOC109716094</fullName>
    </submittedName>
</protein>
<name>A0A6P5FM27_ANACO</name>
<evidence type="ECO:0000313" key="7">
    <source>
        <dbReference type="Proteomes" id="UP000515123"/>
    </source>
</evidence>
<dbReference type="AlphaFoldDB" id="A0A6P5FM27"/>
<evidence type="ECO:0000256" key="3">
    <source>
        <dbReference type="ARBA" id="ARBA00022833"/>
    </source>
</evidence>
<keyword evidence="3" id="KW-0862">Zinc</keyword>
<organism evidence="8">
    <name type="scientific">Ananas comosus</name>
    <name type="common">Pineapple</name>
    <name type="synonym">Ananas ananas</name>
    <dbReference type="NCBI Taxonomy" id="4615"/>
    <lineage>
        <taxon>Eukaryota</taxon>
        <taxon>Viridiplantae</taxon>
        <taxon>Streptophyta</taxon>
        <taxon>Embryophyta</taxon>
        <taxon>Tracheophyta</taxon>
        <taxon>Spermatophyta</taxon>
        <taxon>Magnoliopsida</taxon>
        <taxon>Liliopsida</taxon>
        <taxon>Poales</taxon>
        <taxon>Bromeliaceae</taxon>
        <taxon>Bromelioideae</taxon>
        <taxon>Ananas</taxon>
    </lineage>
</organism>
<reference evidence="8 9" key="2">
    <citation type="submission" date="2025-04" db="UniProtKB">
        <authorList>
            <consortium name="RefSeq"/>
        </authorList>
    </citation>
    <scope>IDENTIFICATION</scope>
    <source>
        <tissue evidence="8 9">Leaf</tissue>
    </source>
</reference>
<dbReference type="Pfam" id="PF12428">
    <property type="entry name" value="DUF3675"/>
    <property type="match status" value="1"/>
</dbReference>
<dbReference type="InterPro" id="IPR013083">
    <property type="entry name" value="Znf_RING/FYVE/PHD"/>
</dbReference>
<dbReference type="FunFam" id="3.30.40.10:FF:000337">
    <property type="entry name" value="Zinc finger family protein"/>
    <property type="match status" value="1"/>
</dbReference>
<dbReference type="PANTHER" id="PTHR23012">
    <property type="entry name" value="RING/FYVE/PHD ZINC FINGER DOMAIN-CONTAINING"/>
    <property type="match status" value="1"/>
</dbReference>
<feature type="domain" description="RING-CH-type" evidence="6">
    <location>
        <begin position="47"/>
        <end position="107"/>
    </location>
</feature>
<evidence type="ECO:0000256" key="5">
    <source>
        <dbReference type="SAM" id="Phobius"/>
    </source>
</evidence>
<keyword evidence="5" id="KW-1133">Transmembrane helix</keyword>
<accession>A0A6P5FM27</accession>
<evidence type="ECO:0000256" key="4">
    <source>
        <dbReference type="SAM" id="MobiDB-lite"/>
    </source>
</evidence>
<dbReference type="SMART" id="SM00744">
    <property type="entry name" value="RINGv"/>
    <property type="match status" value="1"/>
</dbReference>
<dbReference type="InterPro" id="IPR033275">
    <property type="entry name" value="MARCH-like"/>
</dbReference>
<dbReference type="GO" id="GO:0004842">
    <property type="term" value="F:ubiquitin-protein transferase activity"/>
    <property type="evidence" value="ECO:0007669"/>
    <property type="project" value="TreeGrafter"/>
</dbReference>
<evidence type="ECO:0000256" key="1">
    <source>
        <dbReference type="ARBA" id="ARBA00022723"/>
    </source>
</evidence>
<keyword evidence="1" id="KW-0479">Metal-binding</keyword>
<proteinExistence type="predicted"/>
<dbReference type="GO" id="GO:0016567">
    <property type="term" value="P:protein ubiquitination"/>
    <property type="evidence" value="ECO:0007669"/>
    <property type="project" value="TreeGrafter"/>
</dbReference>
<dbReference type="GO" id="GO:0016020">
    <property type="term" value="C:membrane"/>
    <property type="evidence" value="ECO:0007669"/>
    <property type="project" value="TreeGrafter"/>
</dbReference>
<evidence type="ECO:0000259" key="6">
    <source>
        <dbReference type="PROSITE" id="PS51292"/>
    </source>
</evidence>
<dbReference type="Gene3D" id="3.30.40.10">
    <property type="entry name" value="Zinc/RING finger domain, C3HC4 (zinc finger)"/>
    <property type="match status" value="1"/>
</dbReference>
<dbReference type="PANTHER" id="PTHR23012:SF174">
    <property type="entry name" value="OS01G0121200 PROTEIN"/>
    <property type="match status" value="1"/>
</dbReference>
<keyword evidence="2" id="KW-0863">Zinc-finger</keyword>
<evidence type="ECO:0000256" key="2">
    <source>
        <dbReference type="ARBA" id="ARBA00022771"/>
    </source>
</evidence>
<dbReference type="SUPFAM" id="SSF57850">
    <property type="entry name" value="RING/U-box"/>
    <property type="match status" value="1"/>
</dbReference>
<reference evidence="7" key="1">
    <citation type="journal article" date="2015" name="Nat. Genet.">
        <title>The pineapple genome and the evolution of CAM photosynthesis.</title>
        <authorList>
            <person name="Ming R."/>
            <person name="VanBuren R."/>
            <person name="Wai C.M."/>
            <person name="Tang H."/>
            <person name="Schatz M.C."/>
            <person name="Bowers J.E."/>
            <person name="Lyons E."/>
            <person name="Wang M.L."/>
            <person name="Chen J."/>
            <person name="Biggers E."/>
            <person name="Zhang J."/>
            <person name="Huang L."/>
            <person name="Zhang L."/>
            <person name="Miao W."/>
            <person name="Zhang J."/>
            <person name="Ye Z."/>
            <person name="Miao C."/>
            <person name="Lin Z."/>
            <person name="Wang H."/>
            <person name="Zhou H."/>
            <person name="Yim W.C."/>
            <person name="Priest H.D."/>
            <person name="Zheng C."/>
            <person name="Woodhouse M."/>
            <person name="Edger P.P."/>
            <person name="Guyot R."/>
            <person name="Guo H.B."/>
            <person name="Guo H."/>
            <person name="Zheng G."/>
            <person name="Singh R."/>
            <person name="Sharma A."/>
            <person name="Min X."/>
            <person name="Zheng Y."/>
            <person name="Lee H."/>
            <person name="Gurtowski J."/>
            <person name="Sedlazeck F.J."/>
            <person name="Harkess A."/>
            <person name="McKain M.R."/>
            <person name="Liao Z."/>
            <person name="Fang J."/>
            <person name="Liu J."/>
            <person name="Zhang X."/>
            <person name="Zhang Q."/>
            <person name="Hu W."/>
            <person name="Qin Y."/>
            <person name="Wang K."/>
            <person name="Chen L.Y."/>
            <person name="Shirley N."/>
            <person name="Lin Y.R."/>
            <person name="Liu L.Y."/>
            <person name="Hernandez A.G."/>
            <person name="Wright C.L."/>
            <person name="Bulone V."/>
            <person name="Tuskan G.A."/>
            <person name="Heath K."/>
            <person name="Zee F."/>
            <person name="Moore P.H."/>
            <person name="Sunkar R."/>
            <person name="Leebens-Mack J.H."/>
            <person name="Mockler T."/>
            <person name="Bennetzen J.L."/>
            <person name="Freeling M."/>
            <person name="Sankoff D."/>
            <person name="Paterson A.H."/>
            <person name="Zhu X."/>
            <person name="Yang X."/>
            <person name="Smith J.A."/>
            <person name="Cushman J.C."/>
            <person name="Paull R.E."/>
            <person name="Yu Q."/>
        </authorList>
    </citation>
    <scope>NUCLEOTIDE SEQUENCE [LARGE SCALE GENOMIC DNA]</scope>
    <source>
        <strain evidence="7">cv. F153</strain>
    </source>
</reference>
<evidence type="ECO:0000313" key="8">
    <source>
        <dbReference type="RefSeq" id="XP_020096999.1"/>
    </source>
</evidence>
<dbReference type="CDD" id="cd16495">
    <property type="entry name" value="RING_CH-C4HC3_MARCH"/>
    <property type="match status" value="1"/>
</dbReference>
<dbReference type="InterPro" id="IPR011016">
    <property type="entry name" value="Znf_RING-CH"/>
</dbReference>
<dbReference type="PROSITE" id="PS51292">
    <property type="entry name" value="ZF_RING_CH"/>
    <property type="match status" value="1"/>
</dbReference>
<dbReference type="RefSeq" id="XP_020096999.1">
    <property type="nucleotide sequence ID" value="XM_020241410.1"/>
</dbReference>
<sequence>MGDHLALLVDRLLTESTLEAAIESRKRAQIGQSAEWGIEHATSTDASPPSKMVECRICHDEDFDSNMEIPCSCCGSLKYAHRKCVQRWCNEKGDTTCEICLQPFKPGYTAPQQLFHYGSIPMNFRGSWEISRRDVHDSQVITMVPSELGRVNSDSDYDNDNDDYSYLRSRSTACCRSVAVIFMVLLVLRHSLPFVISGAEQYSFALFSLLVLRIGGVLFPVFVMVRALATFHRRRRQQEDREVHNSSSETEPENIRFNSHLVRAH</sequence>
<dbReference type="GO" id="GO:0008270">
    <property type="term" value="F:zinc ion binding"/>
    <property type="evidence" value="ECO:0007669"/>
    <property type="project" value="UniProtKB-KW"/>
</dbReference>
<feature type="region of interest" description="Disordered" evidence="4">
    <location>
        <begin position="238"/>
        <end position="265"/>
    </location>
</feature>
<gene>
    <name evidence="8 9" type="primary">LOC109716094</name>
</gene>
<evidence type="ECO:0000313" key="9">
    <source>
        <dbReference type="RefSeq" id="XP_020097000.1"/>
    </source>
</evidence>
<dbReference type="Proteomes" id="UP000515123">
    <property type="component" value="Linkage group 10"/>
</dbReference>
<keyword evidence="7" id="KW-1185">Reference proteome</keyword>
<keyword evidence="5" id="KW-0472">Membrane</keyword>
<feature type="transmembrane region" description="Helical" evidence="5">
    <location>
        <begin position="173"/>
        <end position="192"/>
    </location>
</feature>
<dbReference type="RefSeq" id="XP_020097000.1">
    <property type="nucleotide sequence ID" value="XM_020241411.1"/>
</dbReference>